<protein>
    <recommendedName>
        <fullName evidence="2">DUF4142 domain-containing protein</fullName>
    </recommendedName>
</protein>
<dbReference type="EMBL" id="NHON01000079">
    <property type="protein sequence ID" value="OWJ63796.1"/>
    <property type="molecule type" value="Genomic_DNA"/>
</dbReference>
<name>A0A211ZF37_9PROT</name>
<keyword evidence="4" id="KW-1185">Reference proteome</keyword>
<dbReference type="AlphaFoldDB" id="A0A211ZF37"/>
<dbReference type="Pfam" id="PF13628">
    <property type="entry name" value="DUF4142"/>
    <property type="match status" value="1"/>
</dbReference>
<dbReference type="InterPro" id="IPR025419">
    <property type="entry name" value="DUF4142"/>
</dbReference>
<dbReference type="OrthoDB" id="9101320at2"/>
<evidence type="ECO:0000256" key="1">
    <source>
        <dbReference type="SAM" id="MobiDB-lite"/>
    </source>
</evidence>
<reference evidence="4" key="1">
    <citation type="submission" date="2017-05" db="EMBL/GenBank/DDBJ databases">
        <authorList>
            <person name="Macchi M."/>
            <person name="Festa S."/>
            <person name="Coppotelli B.M."/>
            <person name="Morelli I.S."/>
        </authorList>
    </citation>
    <scope>NUCLEOTIDE SEQUENCE [LARGE SCALE GENOMIC DNA]</scope>
    <source>
        <strain evidence="4">I</strain>
    </source>
</reference>
<dbReference type="InterPro" id="IPR012347">
    <property type="entry name" value="Ferritin-like"/>
</dbReference>
<proteinExistence type="predicted"/>
<accession>A0A211ZF37</accession>
<evidence type="ECO:0000313" key="4">
    <source>
        <dbReference type="Proteomes" id="UP000196655"/>
    </source>
</evidence>
<dbReference type="STRING" id="1122125.GCA_000423185_03601"/>
<feature type="region of interest" description="Disordered" evidence="1">
    <location>
        <begin position="1"/>
        <end position="41"/>
    </location>
</feature>
<evidence type="ECO:0000259" key="2">
    <source>
        <dbReference type="Pfam" id="PF13628"/>
    </source>
</evidence>
<dbReference type="Gene3D" id="1.20.1260.10">
    <property type="match status" value="1"/>
</dbReference>
<dbReference type="PANTHER" id="PTHR38593:SF1">
    <property type="entry name" value="BLR2558 PROTEIN"/>
    <property type="match status" value="1"/>
</dbReference>
<evidence type="ECO:0000313" key="3">
    <source>
        <dbReference type="EMBL" id="OWJ63796.1"/>
    </source>
</evidence>
<comment type="caution">
    <text evidence="3">The sequence shown here is derived from an EMBL/GenBank/DDBJ whole genome shotgun (WGS) entry which is preliminary data.</text>
</comment>
<feature type="domain" description="DUF4142" evidence="2">
    <location>
        <begin position="88"/>
        <end position="223"/>
    </location>
</feature>
<dbReference type="PANTHER" id="PTHR38593">
    <property type="entry name" value="BLR2558 PROTEIN"/>
    <property type="match status" value="1"/>
</dbReference>
<gene>
    <name evidence="3" type="ORF">BWR60_27995</name>
</gene>
<sequence>MDVGIGNSRPPGLVPMPFGVTASSGTPGSPPPLPSYSPSQTGRSAMRTVLVFSTAALAGALALGGCGRESEPQQVLASLAPSSQIDPANYVQTAGMSDLFEVEAGKVATRRARSSEVRGFARMMVKDHTASTRKIRDAVAASNLGPPLPTALDPQHQETLAGLRSASRADFDRLYMEGQVEGHQEALKLQQSYSESGGDPNLKAVASELAPIVQHHLDEAQTILSGLR</sequence>
<dbReference type="Proteomes" id="UP000196655">
    <property type="component" value="Unassembled WGS sequence"/>
</dbReference>
<organism evidence="3 4">
    <name type="scientific">Inquilinus limosus</name>
    <dbReference type="NCBI Taxonomy" id="171674"/>
    <lineage>
        <taxon>Bacteria</taxon>
        <taxon>Pseudomonadati</taxon>
        <taxon>Pseudomonadota</taxon>
        <taxon>Alphaproteobacteria</taxon>
        <taxon>Rhodospirillales</taxon>
        <taxon>Rhodospirillaceae</taxon>
        <taxon>Inquilinus</taxon>
    </lineage>
</organism>